<dbReference type="PROSITE" id="PS50089">
    <property type="entry name" value="ZF_RING_2"/>
    <property type="match status" value="1"/>
</dbReference>
<reference evidence="18" key="1">
    <citation type="submission" date="2020-02" db="EMBL/GenBank/DDBJ databases">
        <authorList>
            <person name="Scholz U."/>
            <person name="Mascher M."/>
            <person name="Fiebig A."/>
        </authorList>
    </citation>
    <scope>NUCLEOTIDE SEQUENCE</scope>
</reference>
<evidence type="ECO:0000256" key="4">
    <source>
        <dbReference type="ARBA" id="ARBA00005555"/>
    </source>
</evidence>
<keyword evidence="9 14" id="KW-0862">Zinc</keyword>
<keyword evidence="6 14" id="KW-0479">Metal-binding</keyword>
<dbReference type="GO" id="GO:0006325">
    <property type="term" value="P:chromatin organization"/>
    <property type="evidence" value="ECO:0007669"/>
    <property type="project" value="UniProtKB-KW"/>
</dbReference>
<organism evidence="18 19">
    <name type="scientific">Spirodela intermedia</name>
    <name type="common">Intermediate duckweed</name>
    <dbReference type="NCBI Taxonomy" id="51605"/>
    <lineage>
        <taxon>Eukaryota</taxon>
        <taxon>Viridiplantae</taxon>
        <taxon>Streptophyta</taxon>
        <taxon>Embryophyta</taxon>
        <taxon>Tracheophyta</taxon>
        <taxon>Spermatophyta</taxon>
        <taxon>Magnoliopsida</taxon>
        <taxon>Liliopsida</taxon>
        <taxon>Araceae</taxon>
        <taxon>Lemnoideae</taxon>
        <taxon>Spirodela</taxon>
    </lineage>
</organism>
<proteinExistence type="inferred from homology"/>
<evidence type="ECO:0000256" key="7">
    <source>
        <dbReference type="ARBA" id="ARBA00022771"/>
    </source>
</evidence>
<feature type="domain" description="RING-type" evidence="17">
    <location>
        <begin position="928"/>
        <end position="966"/>
    </location>
</feature>
<dbReference type="GO" id="GO:0005634">
    <property type="term" value="C:nucleus"/>
    <property type="evidence" value="ECO:0007669"/>
    <property type="project" value="UniProtKB-SubCell"/>
</dbReference>
<dbReference type="EMBL" id="LR746278">
    <property type="protein sequence ID" value="CAA7408944.1"/>
    <property type="molecule type" value="Genomic_DNA"/>
</dbReference>
<evidence type="ECO:0000256" key="9">
    <source>
        <dbReference type="ARBA" id="ARBA00022833"/>
    </source>
</evidence>
<feature type="coiled-coil region" evidence="15">
    <location>
        <begin position="682"/>
        <end position="856"/>
    </location>
</feature>
<evidence type="ECO:0000256" key="1">
    <source>
        <dbReference type="ARBA" id="ARBA00000900"/>
    </source>
</evidence>
<dbReference type="AlphaFoldDB" id="A0A7I8LIB7"/>
<evidence type="ECO:0000256" key="8">
    <source>
        <dbReference type="ARBA" id="ARBA00022786"/>
    </source>
</evidence>
<dbReference type="InterPro" id="IPR013083">
    <property type="entry name" value="Znf_RING/FYVE/PHD"/>
</dbReference>
<accession>A0A7I8LIB7</accession>
<evidence type="ECO:0000259" key="17">
    <source>
        <dbReference type="PROSITE" id="PS50089"/>
    </source>
</evidence>
<dbReference type="UniPathway" id="UPA00143"/>
<evidence type="ECO:0000256" key="16">
    <source>
        <dbReference type="SAM" id="MobiDB-lite"/>
    </source>
</evidence>
<evidence type="ECO:0000256" key="10">
    <source>
        <dbReference type="ARBA" id="ARBA00022853"/>
    </source>
</evidence>
<evidence type="ECO:0000256" key="6">
    <source>
        <dbReference type="ARBA" id="ARBA00022723"/>
    </source>
</evidence>
<dbReference type="GO" id="GO:0061630">
    <property type="term" value="F:ubiquitin protein ligase activity"/>
    <property type="evidence" value="ECO:0007669"/>
    <property type="project" value="UniProtKB-EC"/>
</dbReference>
<gene>
    <name evidence="18" type="ORF">SI8410_15019622</name>
</gene>
<dbReference type="CDD" id="cd16499">
    <property type="entry name" value="RING-HC_Bre1-like"/>
    <property type="match status" value="1"/>
</dbReference>
<keyword evidence="11 14" id="KW-0175">Coiled coil</keyword>
<dbReference type="PROSITE" id="PS00518">
    <property type="entry name" value="ZF_RING_1"/>
    <property type="match status" value="1"/>
</dbReference>
<evidence type="ECO:0000256" key="13">
    <source>
        <dbReference type="PROSITE-ProRule" id="PRU00175"/>
    </source>
</evidence>
<dbReference type="InterPro" id="IPR018957">
    <property type="entry name" value="Znf_C3HC4_RING-type"/>
</dbReference>
<dbReference type="InterPro" id="IPR001841">
    <property type="entry name" value="Znf_RING"/>
</dbReference>
<comment type="similarity">
    <text evidence="4 14">Belongs to the BRE1 family.</text>
</comment>
<dbReference type="EC" id="2.3.2.27" evidence="14"/>
<keyword evidence="12 14" id="KW-0539">Nucleus</keyword>
<evidence type="ECO:0000313" key="18">
    <source>
        <dbReference type="EMBL" id="CAA7408944.1"/>
    </source>
</evidence>
<protein>
    <recommendedName>
        <fullName evidence="14">E3 ubiquitin protein ligase</fullName>
        <ecNumber evidence="14">2.3.2.27</ecNumber>
    </recommendedName>
</protein>
<evidence type="ECO:0000313" key="19">
    <source>
        <dbReference type="Proteomes" id="UP000663760"/>
    </source>
</evidence>
<keyword evidence="5 14" id="KW-0808">Transferase</keyword>
<comment type="subcellular location">
    <subcellularLocation>
        <location evidence="2 14">Nucleus</location>
    </subcellularLocation>
</comment>
<dbReference type="GO" id="GO:0033503">
    <property type="term" value="C:HULC complex"/>
    <property type="evidence" value="ECO:0007669"/>
    <property type="project" value="TreeGrafter"/>
</dbReference>
<dbReference type="Pfam" id="PF00097">
    <property type="entry name" value="zf-C3HC4"/>
    <property type="match status" value="1"/>
</dbReference>
<dbReference type="SUPFAM" id="SSF57997">
    <property type="entry name" value="Tropomyosin"/>
    <property type="match status" value="1"/>
</dbReference>
<dbReference type="Proteomes" id="UP000663760">
    <property type="component" value="Chromosome 15"/>
</dbReference>
<keyword evidence="7 13" id="KW-0863">Zinc-finger</keyword>
<dbReference type="PANTHER" id="PTHR23163">
    <property type="entry name" value="RING FINGER PROTEIN-RELATED"/>
    <property type="match status" value="1"/>
</dbReference>
<dbReference type="PANTHER" id="PTHR23163:SF0">
    <property type="entry name" value="E3 UBIQUITIN-PROTEIN LIGASE BRE1"/>
    <property type="match status" value="1"/>
</dbReference>
<dbReference type="GO" id="GO:0008270">
    <property type="term" value="F:zinc ion binding"/>
    <property type="evidence" value="ECO:0007669"/>
    <property type="project" value="UniProtKB-KW"/>
</dbReference>
<evidence type="ECO:0000256" key="11">
    <source>
        <dbReference type="ARBA" id="ARBA00023054"/>
    </source>
</evidence>
<evidence type="ECO:0000256" key="15">
    <source>
        <dbReference type="SAM" id="Coils"/>
    </source>
</evidence>
<dbReference type="OrthoDB" id="10266039at2759"/>
<evidence type="ECO:0000256" key="12">
    <source>
        <dbReference type="ARBA" id="ARBA00023242"/>
    </source>
</evidence>
<feature type="region of interest" description="Disordered" evidence="16">
    <location>
        <begin position="326"/>
        <end position="346"/>
    </location>
</feature>
<keyword evidence="19" id="KW-1185">Reference proteome</keyword>
<evidence type="ECO:0000256" key="2">
    <source>
        <dbReference type="ARBA" id="ARBA00004123"/>
    </source>
</evidence>
<dbReference type="GO" id="GO:0016567">
    <property type="term" value="P:protein ubiquitination"/>
    <property type="evidence" value="ECO:0007669"/>
    <property type="project" value="UniProtKB-UniRule"/>
</dbReference>
<dbReference type="InterPro" id="IPR013956">
    <property type="entry name" value="E3_ubiquit_lig_Bre1"/>
</dbReference>
<comment type="pathway">
    <text evidence="3 14">Protein modification; protein ubiquitination.</text>
</comment>
<keyword evidence="10 14" id="KW-0156">Chromatin regulator</keyword>
<comment type="catalytic activity">
    <reaction evidence="1 14">
        <text>S-ubiquitinyl-[E2 ubiquitin-conjugating enzyme]-L-cysteine + [acceptor protein]-L-lysine = [E2 ubiquitin-conjugating enzyme]-L-cysteine + N(6)-ubiquitinyl-[acceptor protein]-L-lysine.</text>
        <dbReference type="EC" id="2.3.2.27"/>
    </reaction>
</comment>
<feature type="coiled-coil region" evidence="15">
    <location>
        <begin position="145"/>
        <end position="172"/>
    </location>
</feature>
<keyword evidence="8 14" id="KW-0833">Ubl conjugation pathway</keyword>
<feature type="region of interest" description="Disordered" evidence="16">
    <location>
        <begin position="59"/>
        <end position="85"/>
    </location>
</feature>
<sequence>MDHGLSGLFAAVPVRGDGLREVNNGISRTNGGYNFEKRSAIIPDTTQKMDLEITEVLDGDEVRHEGASADTPGGGAAPAEPPASSTLRRVASKGEVGMKRRHFSPVSPTVAAAAAAKKNALFPCSEERKVHCRPMLDTTVLQYQNQKLSQQLEVQKFEYSALQNKFNQLKDDQKSYDDTLATVKKSWEQLVDELGSVSSRTRKTSSGSPAFEDEVSCPTKDNLLSRLLETGATESSCGVLSQSQLEDCVQKTQAGTSKVLENIISALNKLWNVNNQLTISLLGKQQDEDFIRDLHNTVNSSHVEVKNLRLTARDLQIKHRSLSKEIQGHRDTSAKNKAQNRRLAGELESTTIELKESNRDLSVLKSQRESGHGTPFFAATLGSNCTSGNGGRDRDKELHELESAQKQMLDLASSRLLEIQTLHGKRKEMFSKLSDIQNMLDVKYDSSSKSFQLLHDQLGKSRVELDQCRDLLEKLQVEKDTFIWREKEVSLKVDIADISRRASAVAESRIAELQKLLLKQVDEREQLGVRLEEASREPGRKEIISQFKALVSSLPKEMELMQAQLAKHKEDASEIHSLRAEVGSLSGLLDRKENELKTLSRRSAEQISEIQKLQVTVQDLKLSDRELNSLLEMYKREFADSSKSSSFDCRDMLEFRDSEYKAWAHVQSLKSSLDEHSLELRVKAANEAEALSQQRLATAEAEIAELRQKLEVSAREIVKLSDVLKSKCEEGEAYLSEIESIGQAYEDLQMQNQNLLQQITERDDYNIKLVLESVKERQVQDALRMEIRNMNRDIEQANVSLEFYNLKVVRLEDQMRNLAEQVGKLVEDRWQYSVGLENIKRRLFDMQRDSQQLRKSVEESFSKVEASRKDISMLQINLEEERFKNNRIDEDVEVKIRKAALLKSRSQGSSMLEKLQQELREYKGILKCGVCKDRQKEAVIAKCYHLLCQPCVQRILESRHRKCPWDGIIPFAFTLLTLSLSLSLPIFTAFSPSRRERSEWRCRLSAAVDYRPAVKGRRFLSSFYDMFDLILMRAYINLYSNRWIISKNLVNVIRKALLLKLLNDSR</sequence>
<dbReference type="InterPro" id="IPR017907">
    <property type="entry name" value="Znf_RING_CS"/>
</dbReference>
<evidence type="ECO:0000256" key="5">
    <source>
        <dbReference type="ARBA" id="ARBA00022679"/>
    </source>
</evidence>
<dbReference type="SUPFAM" id="SSF57850">
    <property type="entry name" value="RING/U-box"/>
    <property type="match status" value="1"/>
</dbReference>
<evidence type="ECO:0000256" key="14">
    <source>
        <dbReference type="RuleBase" id="RU365038"/>
    </source>
</evidence>
<name>A0A7I8LIB7_SPIIN</name>
<evidence type="ECO:0000256" key="3">
    <source>
        <dbReference type="ARBA" id="ARBA00004906"/>
    </source>
</evidence>
<dbReference type="Gene3D" id="3.30.40.10">
    <property type="entry name" value="Zinc/RING finger domain, C3HC4 (zinc finger)"/>
    <property type="match status" value="1"/>
</dbReference>